<dbReference type="PANTHER" id="PTHR31157:SF1">
    <property type="entry name" value="SCP DOMAIN-CONTAINING PROTEIN"/>
    <property type="match status" value="1"/>
</dbReference>
<gene>
    <name evidence="2" type="ORF">IAB44_03915</name>
</gene>
<feature type="domain" description="BIG2" evidence="1">
    <location>
        <begin position="471"/>
        <end position="545"/>
    </location>
</feature>
<name>A0A9D1ER69_9FIRM</name>
<dbReference type="PANTHER" id="PTHR31157">
    <property type="entry name" value="SCP DOMAIN-CONTAINING PROTEIN"/>
    <property type="match status" value="1"/>
</dbReference>
<reference evidence="2" key="2">
    <citation type="journal article" date="2021" name="PeerJ">
        <title>Extensive microbial diversity within the chicken gut microbiome revealed by metagenomics and culture.</title>
        <authorList>
            <person name="Gilroy R."/>
            <person name="Ravi A."/>
            <person name="Getino M."/>
            <person name="Pursley I."/>
            <person name="Horton D.L."/>
            <person name="Alikhan N.F."/>
            <person name="Baker D."/>
            <person name="Gharbi K."/>
            <person name="Hall N."/>
            <person name="Watson M."/>
            <person name="Adriaenssens E.M."/>
            <person name="Foster-Nyarko E."/>
            <person name="Jarju S."/>
            <person name="Secka A."/>
            <person name="Antonio M."/>
            <person name="Oren A."/>
            <person name="Chaudhuri R.R."/>
            <person name="La Ragione R."/>
            <person name="Hildebrand F."/>
            <person name="Pallen M.J."/>
        </authorList>
    </citation>
    <scope>NUCLEOTIDE SEQUENCE</scope>
    <source>
        <strain evidence="2">CHK190-19873</strain>
    </source>
</reference>
<dbReference type="Proteomes" id="UP000823935">
    <property type="component" value="Unassembled WGS sequence"/>
</dbReference>
<dbReference type="Gene3D" id="3.40.33.10">
    <property type="entry name" value="CAP"/>
    <property type="match status" value="1"/>
</dbReference>
<feature type="domain" description="BIG2" evidence="1">
    <location>
        <begin position="388"/>
        <end position="465"/>
    </location>
</feature>
<sequence length="550" mass="59315">METRKVGLWKWLLIFLFWILTGIGVSAEETVTVRLDGIQDYDQAKQVYEMVNQERAAAGLNTLVWDAQLTQDAMQRAAELAVYYSHTRPDGTRCFSAVTNYSIGYAYGENIAVYQTDAANVMNAWMNSPGHKANILDTRYREIGVGSFYHNGHYHWVQLFSGGMHTANTRTGQAPVTASVEVLPSLLNLGMTASADSAMMEKEQVQYNVTNTNAEWGYARAILRPESFIWTSSNPAAAQVNGNGCVTAAGVGSAQITAAIGGKTASVSVTVSHNPGDWVTTKAATCGAAGSRSQVCTQCGVVLATEAIPATGLHDYETKTDKAATCTAEGQSHQECSVCGYKTGYKTIPALGHRYGSFKVKKEASISRTGMKTRACRRCDYTQDRVIAKKKPTIKLAKTTLTVGLKQTVSAPKVTYQNGDKIRSWKSSNKSVATVNSKGKITGKKAGTARITVTLKSGKKATLKVTVKKISTTKLKINKKSLTLKKGKTYTLKTSVTPKNSQDKLTFKSSNKKVATVSSKGKITAKKKGTAKITVQSGAKKVVCTVKVKS</sequence>
<dbReference type="InterPro" id="IPR014044">
    <property type="entry name" value="CAP_dom"/>
</dbReference>
<evidence type="ECO:0000313" key="2">
    <source>
        <dbReference type="EMBL" id="HIS30684.1"/>
    </source>
</evidence>
<dbReference type="InterPro" id="IPR008964">
    <property type="entry name" value="Invasin/intimin_cell_adhesion"/>
</dbReference>
<reference evidence="2" key="1">
    <citation type="submission" date="2020-10" db="EMBL/GenBank/DDBJ databases">
        <authorList>
            <person name="Gilroy R."/>
        </authorList>
    </citation>
    <scope>NUCLEOTIDE SEQUENCE</scope>
    <source>
        <strain evidence="2">CHK190-19873</strain>
    </source>
</reference>
<dbReference type="SMART" id="SM00635">
    <property type="entry name" value="BID_2"/>
    <property type="match status" value="3"/>
</dbReference>
<dbReference type="InterPro" id="IPR003343">
    <property type="entry name" value="Big_2"/>
</dbReference>
<dbReference type="SUPFAM" id="SSF55797">
    <property type="entry name" value="PR-1-like"/>
    <property type="match status" value="1"/>
</dbReference>
<dbReference type="AlphaFoldDB" id="A0A9D1ER69"/>
<dbReference type="Pfam" id="PF02368">
    <property type="entry name" value="Big_2"/>
    <property type="match status" value="3"/>
</dbReference>
<dbReference type="EMBL" id="DVIQ01000022">
    <property type="protein sequence ID" value="HIS30684.1"/>
    <property type="molecule type" value="Genomic_DNA"/>
</dbReference>
<dbReference type="CDD" id="cd05379">
    <property type="entry name" value="CAP_bacterial"/>
    <property type="match status" value="1"/>
</dbReference>
<proteinExistence type="predicted"/>
<organism evidence="2 3">
    <name type="scientific">Candidatus Limivivens intestinipullorum</name>
    <dbReference type="NCBI Taxonomy" id="2840858"/>
    <lineage>
        <taxon>Bacteria</taxon>
        <taxon>Bacillati</taxon>
        <taxon>Bacillota</taxon>
        <taxon>Clostridia</taxon>
        <taxon>Lachnospirales</taxon>
        <taxon>Lachnospiraceae</taxon>
        <taxon>Lachnospiraceae incertae sedis</taxon>
        <taxon>Candidatus Limivivens</taxon>
    </lineage>
</organism>
<dbReference type="Pfam" id="PF00188">
    <property type="entry name" value="CAP"/>
    <property type="match status" value="1"/>
</dbReference>
<evidence type="ECO:0000313" key="3">
    <source>
        <dbReference type="Proteomes" id="UP000823935"/>
    </source>
</evidence>
<comment type="caution">
    <text evidence="2">The sequence shown here is derived from an EMBL/GenBank/DDBJ whole genome shotgun (WGS) entry which is preliminary data.</text>
</comment>
<protein>
    <submittedName>
        <fullName evidence="2">Ig-like domain-containing protein</fullName>
    </submittedName>
</protein>
<evidence type="ECO:0000259" key="1">
    <source>
        <dbReference type="SMART" id="SM00635"/>
    </source>
</evidence>
<dbReference type="Gene3D" id="2.60.40.1080">
    <property type="match status" value="3"/>
</dbReference>
<dbReference type="InterPro" id="IPR035940">
    <property type="entry name" value="CAP_sf"/>
</dbReference>
<feature type="domain" description="BIG2" evidence="1">
    <location>
        <begin position="176"/>
        <end position="270"/>
    </location>
</feature>
<dbReference type="SUPFAM" id="SSF49373">
    <property type="entry name" value="Invasin/intimin cell-adhesion fragments"/>
    <property type="match status" value="3"/>
</dbReference>
<accession>A0A9D1ER69</accession>